<keyword evidence="2" id="KW-1185">Reference proteome</keyword>
<reference evidence="1 2" key="1">
    <citation type="submission" date="2020-08" db="EMBL/GenBank/DDBJ databases">
        <authorList>
            <person name="Kelly A."/>
        </authorList>
    </citation>
    <scope>NUCLEOTIDE SEQUENCE [LARGE SCALE GENOMIC DNA]</scope>
</reference>
<name>A0AAD1PYZ5_9CAUD</name>
<proteinExistence type="predicted"/>
<evidence type="ECO:0000313" key="1">
    <source>
        <dbReference type="EMBL" id="CAD5160390.1"/>
    </source>
</evidence>
<dbReference type="Proteomes" id="UP000835913">
    <property type="component" value="Chromosome"/>
</dbReference>
<accession>A0AAD1PYZ5</accession>
<dbReference type="EMBL" id="LR880803">
    <property type="protein sequence ID" value="CAD5160390.1"/>
    <property type="molecule type" value="Genomic_DNA"/>
</dbReference>
<organism evidence="1 2">
    <name type="scientific">Escherichia phage Barry</name>
    <dbReference type="NCBI Taxonomy" id="2747780"/>
    <lineage>
        <taxon>Viruses</taxon>
        <taxon>Duplodnaviria</taxon>
        <taxon>Heunggongvirae</taxon>
        <taxon>Uroviricota</taxon>
        <taxon>Caudoviricetes</taxon>
        <taxon>Andersonviridae</taxon>
        <taxon>Ounavirinae</taxon>
        <taxon>Felixounavirus</taxon>
        <taxon>Felixounavirus barry</taxon>
    </lineage>
</organism>
<sequence length="40" mass="4540">MVRSGQVWYGDVRYGWMVVATLKIYQVSKESSVEGSLQTT</sequence>
<protein>
    <submittedName>
        <fullName evidence="1">Uncharacterized protein</fullName>
    </submittedName>
</protein>
<gene>
    <name evidence="1" type="ORF">BARRY_0084</name>
</gene>
<evidence type="ECO:0000313" key="2">
    <source>
        <dbReference type="Proteomes" id="UP000835913"/>
    </source>
</evidence>